<keyword evidence="1" id="KW-1133">Transmembrane helix</keyword>
<feature type="domain" description="DUF1206" evidence="2">
    <location>
        <begin position="189"/>
        <end position="258"/>
    </location>
</feature>
<keyword evidence="4" id="KW-1185">Reference proteome</keyword>
<dbReference type="Pfam" id="PF06724">
    <property type="entry name" value="DUF1206"/>
    <property type="match status" value="3"/>
</dbReference>
<evidence type="ECO:0000259" key="2">
    <source>
        <dbReference type="Pfam" id="PF06724"/>
    </source>
</evidence>
<organism evidence="3 4">
    <name type="scientific">Parvularcula dongshanensis</name>
    <dbReference type="NCBI Taxonomy" id="1173995"/>
    <lineage>
        <taxon>Bacteria</taxon>
        <taxon>Pseudomonadati</taxon>
        <taxon>Pseudomonadota</taxon>
        <taxon>Alphaproteobacteria</taxon>
        <taxon>Parvularculales</taxon>
        <taxon>Parvularculaceae</taxon>
        <taxon>Parvularcula</taxon>
    </lineage>
</organism>
<accession>A0A840I5Z1</accession>
<feature type="transmembrane region" description="Helical" evidence="1">
    <location>
        <begin position="12"/>
        <end position="36"/>
    </location>
</feature>
<sequence>MTPDRKNLYQNIARAGFAARGVTYCLVGGLAFAAAIGSGGQTTGSTGALRTLADSTWGTVLLVLIGVGLFGYGMWRCLSAALDLENQGGGAKGKARRIGHFFSGLFHFVLAVYAFMLAFGLTGGGGGNRAQSLTARIMEWPGGRWIVLALGVIGVIVALEQADKAIRERYRKRTRIPEKGGWVNRGIKIGVLSRAVVFGIVGGFLVYAGLTANPDQARGVGGALDWLQSQAWGGILLAVVGLGLVAFGLFGFIQARYRIIPDPEDGASHSHRAYPA</sequence>
<feature type="transmembrane region" description="Helical" evidence="1">
    <location>
        <begin position="191"/>
        <end position="210"/>
    </location>
</feature>
<keyword evidence="1" id="KW-0472">Membrane</keyword>
<comment type="caution">
    <text evidence="3">The sequence shown here is derived from an EMBL/GenBank/DDBJ whole genome shotgun (WGS) entry which is preliminary data.</text>
</comment>
<evidence type="ECO:0000313" key="4">
    <source>
        <dbReference type="Proteomes" id="UP000563524"/>
    </source>
</evidence>
<evidence type="ECO:0000313" key="3">
    <source>
        <dbReference type="EMBL" id="MBB4659735.1"/>
    </source>
</evidence>
<gene>
    <name evidence="3" type="ORF">GGQ59_002276</name>
</gene>
<evidence type="ECO:0000256" key="1">
    <source>
        <dbReference type="SAM" id="Phobius"/>
    </source>
</evidence>
<reference evidence="3 4" key="1">
    <citation type="submission" date="2020-08" db="EMBL/GenBank/DDBJ databases">
        <title>Genomic Encyclopedia of Type Strains, Phase IV (KMG-IV): sequencing the most valuable type-strain genomes for metagenomic binning, comparative biology and taxonomic classification.</title>
        <authorList>
            <person name="Goeker M."/>
        </authorList>
    </citation>
    <scope>NUCLEOTIDE SEQUENCE [LARGE SCALE GENOMIC DNA]</scope>
    <source>
        <strain evidence="3 4">DSM 102850</strain>
    </source>
</reference>
<dbReference type="Proteomes" id="UP000563524">
    <property type="component" value="Unassembled WGS sequence"/>
</dbReference>
<keyword evidence="1" id="KW-0812">Transmembrane</keyword>
<feature type="domain" description="DUF1206" evidence="2">
    <location>
        <begin position="98"/>
        <end position="166"/>
    </location>
</feature>
<protein>
    <recommendedName>
        <fullName evidence="2">DUF1206 domain-containing protein</fullName>
    </recommendedName>
</protein>
<feature type="transmembrane region" description="Helical" evidence="1">
    <location>
        <begin position="142"/>
        <end position="162"/>
    </location>
</feature>
<feature type="transmembrane region" description="Helical" evidence="1">
    <location>
        <begin position="230"/>
        <end position="253"/>
    </location>
</feature>
<dbReference type="EMBL" id="JACHOB010000005">
    <property type="protein sequence ID" value="MBB4659735.1"/>
    <property type="molecule type" value="Genomic_DNA"/>
</dbReference>
<dbReference type="AlphaFoldDB" id="A0A840I5Z1"/>
<feature type="transmembrane region" description="Helical" evidence="1">
    <location>
        <begin position="56"/>
        <end position="78"/>
    </location>
</feature>
<name>A0A840I5Z1_9PROT</name>
<feature type="transmembrane region" description="Helical" evidence="1">
    <location>
        <begin position="98"/>
        <end position="122"/>
    </location>
</feature>
<dbReference type="InterPro" id="IPR009597">
    <property type="entry name" value="DUF1206"/>
</dbReference>
<feature type="domain" description="DUF1206" evidence="2">
    <location>
        <begin position="15"/>
        <end position="81"/>
    </location>
</feature>
<proteinExistence type="predicted"/>
<dbReference type="RefSeq" id="WP_183818643.1">
    <property type="nucleotide sequence ID" value="NZ_JACHOB010000005.1"/>
</dbReference>